<keyword evidence="4" id="KW-1185">Reference proteome</keyword>
<dbReference type="Proteomes" id="UP000322283">
    <property type="component" value="Unassembled WGS sequence"/>
</dbReference>
<dbReference type="InterPro" id="IPR016024">
    <property type="entry name" value="ARM-type_fold"/>
</dbReference>
<dbReference type="AlphaFoldDB" id="A0AAC9HIN0"/>
<dbReference type="EMBL" id="CP017019">
    <property type="protein sequence ID" value="AOQ24489.1"/>
    <property type="molecule type" value="Genomic_DNA"/>
</dbReference>
<dbReference type="Proteomes" id="UP000094598">
    <property type="component" value="Chromosome"/>
</dbReference>
<organism evidence="1 3">
    <name type="scientific">Neomoorella thermoacetica</name>
    <name type="common">Clostridium thermoaceticum</name>
    <dbReference type="NCBI Taxonomy" id="1525"/>
    <lineage>
        <taxon>Bacteria</taxon>
        <taxon>Bacillati</taxon>
        <taxon>Bacillota</taxon>
        <taxon>Clostridia</taxon>
        <taxon>Neomoorellales</taxon>
        <taxon>Neomoorellaceae</taxon>
        <taxon>Neomoorella</taxon>
    </lineage>
</organism>
<dbReference type="InterPro" id="IPR011989">
    <property type="entry name" value="ARM-like"/>
</dbReference>
<reference evidence="1 3" key="1">
    <citation type="submission" date="2016-08" db="EMBL/GenBank/DDBJ databases">
        <title>Moorella thermoacetica DSM 103132.</title>
        <authorList>
            <person name="Jendresen C.B."/>
            <person name="Redl S.M."/>
            <person name="Jensen T.O."/>
            <person name="Nielsen A.T."/>
        </authorList>
    </citation>
    <scope>NUCLEOTIDE SEQUENCE [LARGE SCALE GENOMIC DNA]</scope>
    <source>
        <strain evidence="1 3">DSM 103132</strain>
    </source>
</reference>
<accession>A0AAC9HIN0</accession>
<dbReference type="Gene3D" id="1.25.10.10">
    <property type="entry name" value="Leucine-rich Repeat Variant"/>
    <property type="match status" value="1"/>
</dbReference>
<dbReference type="SUPFAM" id="SSF48371">
    <property type="entry name" value="ARM repeat"/>
    <property type="match status" value="1"/>
</dbReference>
<evidence type="ECO:0000313" key="4">
    <source>
        <dbReference type="Proteomes" id="UP000322283"/>
    </source>
</evidence>
<protein>
    <recommendedName>
        <fullName evidence="5">HEAT repeat domain-containing protein</fullName>
    </recommendedName>
</protein>
<evidence type="ECO:0000313" key="2">
    <source>
        <dbReference type="EMBL" id="TYL07649.1"/>
    </source>
</evidence>
<dbReference type="EMBL" id="VCDX01000017">
    <property type="protein sequence ID" value="TYL07649.1"/>
    <property type="molecule type" value="Genomic_DNA"/>
</dbReference>
<proteinExistence type="predicted"/>
<evidence type="ECO:0008006" key="5">
    <source>
        <dbReference type="Google" id="ProtNLM"/>
    </source>
</evidence>
<sequence length="197" mass="21420">MDELTTFIEAFEKARDVTDRIDLVCKIGASGIPGTAKVLVEAFAREGDVVVREAIVGWLLSCDTEEVVEEVVPLLKSGDASQRSMAFDVLAYKADEKALGIFEALLHDADRDVRVMTVHALGRSSCPGVLCLLRKVAVGDEDINVVGAAVEYIGEIGERGDVELVQQCKQRFDHPYLDFIVERALTRLGGEPGKIAS</sequence>
<dbReference type="Pfam" id="PF13646">
    <property type="entry name" value="HEAT_2"/>
    <property type="match status" value="1"/>
</dbReference>
<reference evidence="2 4" key="2">
    <citation type="submission" date="2019-05" db="EMBL/GenBank/DDBJ databases">
        <title>Genome sequence of Moorella thermoacetica ATCC 33924.</title>
        <authorList>
            <person name="Poehlein A."/>
            <person name="Bengelsdorf F.R."/>
            <person name="Duerre P."/>
            <person name="Daniel R."/>
        </authorList>
    </citation>
    <scope>NUCLEOTIDE SEQUENCE [LARGE SCALE GENOMIC DNA]</scope>
    <source>
        <strain evidence="2 4">ATCC 33924</strain>
    </source>
</reference>
<evidence type="ECO:0000313" key="3">
    <source>
        <dbReference type="Proteomes" id="UP000094598"/>
    </source>
</evidence>
<evidence type="ECO:0000313" key="1">
    <source>
        <dbReference type="EMBL" id="AOQ24489.1"/>
    </source>
</evidence>
<name>A0AAC9HIN0_NEOTH</name>
<gene>
    <name evidence="1" type="ORF">Maut_02054</name>
    <name evidence="2" type="ORF">MTAT_28720</name>
</gene>
<dbReference type="RefSeq" id="WP_069590164.1">
    <property type="nucleotide sequence ID" value="NZ_CP017019.1"/>
</dbReference>